<comment type="function">
    <text evidence="4">Component of the eukaryotic translation initiation factor 3 (eIF-3) complex, which is involved in protein synthesis of a specialized repertoire of mRNAs and, together with other initiation factors, stimulates binding of mRNA and methionyl-tRNAi to the 40S ribosome. The eIF-3 complex specifically targets and initiates translation of a subset of mRNAs involved in cell proliferation.</text>
</comment>
<proteinExistence type="inferred from homology"/>
<evidence type="ECO:0000256" key="1">
    <source>
        <dbReference type="ARBA" id="ARBA00022490"/>
    </source>
</evidence>
<reference evidence="6 7" key="1">
    <citation type="submission" date="2019-04" db="EMBL/GenBank/DDBJ databases">
        <title>Comparative genomics and transcriptomics to analyze fruiting body development in filamentous ascomycetes.</title>
        <authorList>
            <consortium name="DOE Joint Genome Institute"/>
            <person name="Lutkenhaus R."/>
            <person name="Traeger S."/>
            <person name="Breuer J."/>
            <person name="Kuo A."/>
            <person name="Lipzen A."/>
            <person name="Pangilinan J."/>
            <person name="Dilworth D."/>
            <person name="Sandor L."/>
            <person name="Poggeler S."/>
            <person name="Barry K."/>
            <person name="Grigoriev I.V."/>
            <person name="Nowrousian M."/>
        </authorList>
    </citation>
    <scope>NUCLEOTIDE SEQUENCE [LARGE SCALE GENOMIC DNA]</scope>
    <source>
        <strain evidence="6 7">CBS 389.68</strain>
    </source>
</reference>
<dbReference type="GO" id="GO:0001732">
    <property type="term" value="P:formation of cytoplasmic translation initiation complex"/>
    <property type="evidence" value="ECO:0007669"/>
    <property type="project" value="UniProtKB-UniRule"/>
</dbReference>
<dbReference type="Gene3D" id="1.10.246.60">
    <property type="entry name" value="Eukaryotic translation initiation factor 3 like domains"/>
    <property type="match status" value="1"/>
</dbReference>
<feature type="compositionally biased region" description="Acidic residues" evidence="5">
    <location>
        <begin position="32"/>
        <end position="50"/>
    </location>
</feature>
<evidence type="ECO:0000256" key="3">
    <source>
        <dbReference type="ARBA" id="ARBA00022917"/>
    </source>
</evidence>
<dbReference type="EMBL" id="ML220112">
    <property type="protein sequence ID" value="TGZ85700.1"/>
    <property type="molecule type" value="Genomic_DNA"/>
</dbReference>
<dbReference type="Pfam" id="PF08597">
    <property type="entry name" value="eIF3_subunit"/>
    <property type="match status" value="1"/>
</dbReference>
<dbReference type="GO" id="GO:0016282">
    <property type="term" value="C:eukaryotic 43S preinitiation complex"/>
    <property type="evidence" value="ECO:0007669"/>
    <property type="project" value="UniProtKB-UniRule"/>
</dbReference>
<dbReference type="GO" id="GO:0033290">
    <property type="term" value="C:eukaryotic 48S preinitiation complex"/>
    <property type="evidence" value="ECO:0007669"/>
    <property type="project" value="UniProtKB-UniRule"/>
</dbReference>
<keyword evidence="2 4" id="KW-0396">Initiation factor</keyword>
<dbReference type="Proteomes" id="UP000298138">
    <property type="component" value="Unassembled WGS sequence"/>
</dbReference>
<dbReference type="AlphaFoldDB" id="A0A4S2N8M7"/>
<comment type="subunit">
    <text evidence="4">Component of the eukaryotic translation initiation factor 3 (eIF-3) complex.</text>
</comment>
<comment type="subcellular location">
    <subcellularLocation>
        <location evidence="4">Cytoplasm</location>
    </subcellularLocation>
</comment>
<dbReference type="GO" id="GO:0003743">
    <property type="term" value="F:translation initiation factor activity"/>
    <property type="evidence" value="ECO:0007669"/>
    <property type="project" value="UniProtKB-UniRule"/>
</dbReference>
<dbReference type="InParanoid" id="A0A4S2N8M7"/>
<accession>A0A4S2N8M7</accession>
<dbReference type="PANTHER" id="PTHR21681:SF0">
    <property type="entry name" value="EUKARYOTIC TRANSLATION INITIATION FACTOR 3 SUBUNIT J"/>
    <property type="match status" value="1"/>
</dbReference>
<sequence>MAPPKKFDDEDESSDEEPRVPIAAARGKKWDDEESDDDVLDSWDAADDSEDERKKAKAAELAAQKAAEVAANKKSKAERIEEHKAIKAAAAAAAEAEKNKYANETEAERRARVEAQQVESDLAHAEDLFGNVGIGAGSGGTQRTKPIAIVDPTDPTRSIDLAAMQIFKPTTKANFDQLRDVLVPLLTANKKKPHYAIFLQDFTRAIAKDLSSEQIRKVASNLTALSNEKQKEEKAAEKGGKKKGKAAGKVALVGATKTADKHDTTNYADSNYDDFDDFM</sequence>
<dbReference type="FunCoup" id="A0A4S2N8M7">
    <property type="interactions" value="97"/>
</dbReference>
<organism evidence="6 7">
    <name type="scientific">Ascodesmis nigricans</name>
    <dbReference type="NCBI Taxonomy" id="341454"/>
    <lineage>
        <taxon>Eukaryota</taxon>
        <taxon>Fungi</taxon>
        <taxon>Dikarya</taxon>
        <taxon>Ascomycota</taxon>
        <taxon>Pezizomycotina</taxon>
        <taxon>Pezizomycetes</taxon>
        <taxon>Pezizales</taxon>
        <taxon>Ascodesmidaceae</taxon>
        <taxon>Ascodesmis</taxon>
    </lineage>
</organism>
<dbReference type="STRING" id="341454.A0A4S2N8M7"/>
<evidence type="ECO:0000313" key="7">
    <source>
        <dbReference type="Proteomes" id="UP000298138"/>
    </source>
</evidence>
<dbReference type="InterPro" id="IPR013906">
    <property type="entry name" value="eIF3j"/>
</dbReference>
<feature type="compositionally biased region" description="Low complexity" evidence="5">
    <location>
        <begin position="59"/>
        <end position="72"/>
    </location>
</feature>
<dbReference type="HAMAP" id="MF_03009">
    <property type="entry name" value="eIF3j"/>
    <property type="match status" value="1"/>
</dbReference>
<comment type="similarity">
    <text evidence="4">Belongs to the eIF-3 subunit J family.</text>
</comment>
<evidence type="ECO:0000256" key="2">
    <source>
        <dbReference type="ARBA" id="ARBA00022540"/>
    </source>
</evidence>
<keyword evidence="3 4" id="KW-0648">Protein biosynthesis</keyword>
<protein>
    <recommendedName>
        <fullName evidence="4">Eukaryotic translation initiation factor 3 subunit J</fullName>
        <shortName evidence="4">eIF3j</shortName>
    </recommendedName>
    <alternativeName>
        <fullName evidence="4">Eukaryotic translation initiation factor 3 30 kDa subunit homolog</fullName>
        <shortName evidence="4">eIF-3 30 kDa subunit homolog</shortName>
    </alternativeName>
</protein>
<feature type="region of interest" description="Disordered" evidence="5">
    <location>
        <begin position="227"/>
        <end position="248"/>
    </location>
</feature>
<keyword evidence="1 4" id="KW-0963">Cytoplasm</keyword>
<dbReference type="OrthoDB" id="20381at2759"/>
<dbReference type="GO" id="GO:0005852">
    <property type="term" value="C:eukaryotic translation initiation factor 3 complex"/>
    <property type="evidence" value="ECO:0007669"/>
    <property type="project" value="UniProtKB-UniRule"/>
</dbReference>
<dbReference type="PANTHER" id="PTHR21681">
    <property type="entry name" value="EUKARYOTIC TRANSLATION INITIATION FACTOR 3 SUBUNIT J"/>
    <property type="match status" value="1"/>
</dbReference>
<gene>
    <name evidence="4" type="primary">HCR1</name>
    <name evidence="6" type="ORF">EX30DRAFT_338032</name>
</gene>
<keyword evidence="7" id="KW-1185">Reference proteome</keyword>
<evidence type="ECO:0000313" key="6">
    <source>
        <dbReference type="EMBL" id="TGZ85700.1"/>
    </source>
</evidence>
<evidence type="ECO:0000256" key="5">
    <source>
        <dbReference type="SAM" id="MobiDB-lite"/>
    </source>
</evidence>
<feature type="compositionally biased region" description="Basic and acidic residues" evidence="5">
    <location>
        <begin position="75"/>
        <end position="85"/>
    </location>
</feature>
<feature type="compositionally biased region" description="Basic and acidic residues" evidence="5">
    <location>
        <begin position="228"/>
        <end position="239"/>
    </location>
</feature>
<evidence type="ECO:0000256" key="4">
    <source>
        <dbReference type="HAMAP-Rule" id="MF_03009"/>
    </source>
</evidence>
<dbReference type="InterPro" id="IPR023194">
    <property type="entry name" value="eIF3-like_dom_sf"/>
</dbReference>
<feature type="compositionally biased region" description="Basic and acidic residues" evidence="5">
    <location>
        <begin position="95"/>
        <end position="112"/>
    </location>
</feature>
<name>A0A4S2N8M7_9PEZI</name>
<feature type="region of interest" description="Disordered" evidence="5">
    <location>
        <begin position="1"/>
        <end position="112"/>
    </location>
</feature>